<keyword evidence="9" id="KW-1185">Reference proteome</keyword>
<evidence type="ECO:0000256" key="2">
    <source>
        <dbReference type="ARBA" id="ARBA00004496"/>
    </source>
</evidence>
<sequence length="86" mass="9807">MQIFVKTFTGKTISREVEASDTIENVKAQEDPGQGRHPFRSTAPDLCRQATRGGPHPLRLQHPEGIDSSFCSHTLWRTRCCRELRE</sequence>
<evidence type="ECO:0000313" key="9">
    <source>
        <dbReference type="Proteomes" id="UP000095287"/>
    </source>
</evidence>
<protein>
    <submittedName>
        <fullName evidence="10">Ubiquitin-like domain-containing protein</fullName>
    </submittedName>
</protein>
<dbReference type="Gene3D" id="3.10.20.90">
    <property type="entry name" value="Phosphatidylinositol 3-kinase Catalytic Subunit, Chain A, domain 1"/>
    <property type="match status" value="1"/>
</dbReference>
<organism evidence="9 10">
    <name type="scientific">Steinernema glaseri</name>
    <dbReference type="NCBI Taxonomy" id="37863"/>
    <lineage>
        <taxon>Eukaryota</taxon>
        <taxon>Metazoa</taxon>
        <taxon>Ecdysozoa</taxon>
        <taxon>Nematoda</taxon>
        <taxon>Chromadorea</taxon>
        <taxon>Rhabditida</taxon>
        <taxon>Tylenchina</taxon>
        <taxon>Panagrolaimomorpha</taxon>
        <taxon>Strongyloidoidea</taxon>
        <taxon>Steinernematidae</taxon>
        <taxon>Steinernema</taxon>
    </lineage>
</organism>
<keyword evidence="6" id="KW-0677">Repeat</keyword>
<comment type="subcellular location">
    <subcellularLocation>
        <location evidence="2">Cytoplasm</location>
    </subcellularLocation>
    <subcellularLocation>
        <location evidence="1">Nucleus</location>
    </subcellularLocation>
</comment>
<accession>A0A1I7YHZ5</accession>
<reference evidence="10" key="1">
    <citation type="submission" date="2016-11" db="UniProtKB">
        <authorList>
            <consortium name="WormBaseParasite"/>
        </authorList>
    </citation>
    <scope>IDENTIFICATION</scope>
</reference>
<comment type="similarity">
    <text evidence="3">Belongs to the ubiquitin family.</text>
</comment>
<dbReference type="Proteomes" id="UP000095287">
    <property type="component" value="Unplaced"/>
</dbReference>
<dbReference type="SUPFAM" id="SSF54236">
    <property type="entry name" value="Ubiquitin-like"/>
    <property type="match status" value="1"/>
</dbReference>
<evidence type="ECO:0000256" key="7">
    <source>
        <dbReference type="ARBA" id="ARBA00022843"/>
    </source>
</evidence>
<dbReference type="WBParaSite" id="L893_g16536.t1">
    <property type="protein sequence ID" value="L893_g16536.t1"/>
    <property type="gene ID" value="L893_g16536"/>
</dbReference>
<keyword evidence="5" id="KW-1017">Isopeptide bond</keyword>
<evidence type="ECO:0000256" key="4">
    <source>
        <dbReference type="ARBA" id="ARBA00022490"/>
    </source>
</evidence>
<evidence type="ECO:0000256" key="5">
    <source>
        <dbReference type="ARBA" id="ARBA00022499"/>
    </source>
</evidence>
<dbReference type="GO" id="GO:0005634">
    <property type="term" value="C:nucleus"/>
    <property type="evidence" value="ECO:0007669"/>
    <property type="project" value="UniProtKB-SubCell"/>
</dbReference>
<keyword evidence="8" id="KW-0539">Nucleus</keyword>
<proteinExistence type="inferred from homology"/>
<dbReference type="FunFam" id="3.10.20.90:FF:000469">
    <property type="entry name" value="Polyubiquitin-C"/>
    <property type="match status" value="1"/>
</dbReference>
<evidence type="ECO:0000256" key="3">
    <source>
        <dbReference type="ARBA" id="ARBA00008430"/>
    </source>
</evidence>
<dbReference type="InterPro" id="IPR029071">
    <property type="entry name" value="Ubiquitin-like_domsf"/>
</dbReference>
<evidence type="ECO:0000256" key="1">
    <source>
        <dbReference type="ARBA" id="ARBA00004123"/>
    </source>
</evidence>
<evidence type="ECO:0000256" key="6">
    <source>
        <dbReference type="ARBA" id="ARBA00022737"/>
    </source>
</evidence>
<dbReference type="GO" id="GO:0005737">
    <property type="term" value="C:cytoplasm"/>
    <property type="evidence" value="ECO:0007669"/>
    <property type="project" value="UniProtKB-SubCell"/>
</dbReference>
<keyword evidence="4" id="KW-0963">Cytoplasm</keyword>
<dbReference type="AlphaFoldDB" id="A0A1I7YHZ5"/>
<evidence type="ECO:0000256" key="8">
    <source>
        <dbReference type="ARBA" id="ARBA00023242"/>
    </source>
</evidence>
<keyword evidence="7" id="KW-0832">Ubl conjugation</keyword>
<name>A0A1I7YHZ5_9BILA</name>
<evidence type="ECO:0000313" key="10">
    <source>
        <dbReference type="WBParaSite" id="L893_g16536.t1"/>
    </source>
</evidence>